<accession>D6S7I2</accession>
<dbReference type="HOGENOM" id="CLU_3290004_0_0_9"/>
<proteinExistence type="predicted"/>
<organism evidence="1">
    <name type="scientific">Finegoldia magna ATCC 53516</name>
    <dbReference type="NCBI Taxonomy" id="525282"/>
    <lineage>
        <taxon>Bacteria</taxon>
        <taxon>Bacillati</taxon>
        <taxon>Bacillota</taxon>
        <taxon>Tissierellia</taxon>
        <taxon>Tissierellales</taxon>
        <taxon>Peptoniphilaceae</taxon>
        <taxon>Finegoldia</taxon>
    </lineage>
</organism>
<reference evidence="1" key="1">
    <citation type="submission" date="2010-05" db="EMBL/GenBank/DDBJ databases">
        <authorList>
            <person name="Muzny D."/>
            <person name="Qin X."/>
            <person name="Buhay C."/>
            <person name="Dugan-Rocha S."/>
            <person name="Ding Y."/>
            <person name="Chen G."/>
            <person name="Hawes A."/>
            <person name="Holder M."/>
            <person name="Jhangiani S."/>
            <person name="Johnson A."/>
            <person name="Khan Z."/>
            <person name="Li Z."/>
            <person name="Liu W."/>
            <person name="Liu X."/>
            <person name="Perez L."/>
            <person name="Shen H."/>
            <person name="Wang Q."/>
            <person name="Watt J."/>
            <person name="Xi L."/>
            <person name="Xin Y."/>
            <person name="Zhou J."/>
            <person name="Deng J."/>
            <person name="Jiang H."/>
            <person name="Liu Y."/>
            <person name="Qu J."/>
            <person name="Song X.-Z."/>
            <person name="Zhang L."/>
            <person name="Villasana D."/>
            <person name="Johnson A."/>
            <person name="Liu J."/>
            <person name="Liyanage D."/>
            <person name="Lorensuhewa L."/>
            <person name="Robinson T."/>
            <person name="Song A."/>
            <person name="Song B.-B."/>
            <person name="Dinh H."/>
            <person name="Thornton R."/>
            <person name="Coyle M."/>
            <person name="Francisco L."/>
            <person name="Jackson L."/>
            <person name="Javaid M."/>
            <person name="Korchina V."/>
            <person name="Kovar C."/>
            <person name="Mata R."/>
            <person name="Mathew T."/>
            <person name="Ngo R."/>
            <person name="Nguyen L."/>
            <person name="Nguyen N."/>
            <person name="Okwuonu G."/>
            <person name="Ongeri F."/>
            <person name="Pham C."/>
            <person name="Simmons D."/>
            <person name="Wilczek-Boney K."/>
            <person name="Hale W."/>
            <person name="Jakkamsetti A."/>
            <person name="Pham P."/>
            <person name="Ruth R."/>
            <person name="San Lucas F."/>
            <person name="Warren J."/>
            <person name="Zhang J."/>
            <person name="Zhao Z."/>
            <person name="Zhou C."/>
            <person name="Zhu D."/>
            <person name="Lee S."/>
            <person name="Bess C."/>
            <person name="Blankenburg K."/>
            <person name="Forbes L."/>
            <person name="Fu Q."/>
            <person name="Gubbala S."/>
            <person name="Hirani K."/>
            <person name="Jayaseelan J.C."/>
            <person name="Lara F."/>
            <person name="Munidasa M."/>
            <person name="Palculict T."/>
            <person name="Patil S."/>
            <person name="Pu L.-L."/>
            <person name="Saada N."/>
            <person name="Tang L."/>
            <person name="Weissenberger G."/>
            <person name="Zhu Y."/>
            <person name="Hemphill L."/>
            <person name="Shang Y."/>
            <person name="Youmans B."/>
            <person name="Ayvaz T."/>
            <person name="Ross M."/>
            <person name="Santibanez J."/>
            <person name="Aqrawi P."/>
            <person name="Gross S."/>
            <person name="Joshi V."/>
            <person name="Fowler G."/>
            <person name="Nazareth L."/>
            <person name="Reid J."/>
            <person name="Worley K."/>
            <person name="Petrosino J."/>
            <person name="Highlander S."/>
            <person name="Gibbs R."/>
        </authorList>
    </citation>
    <scope>NUCLEOTIDE SEQUENCE [LARGE SCALE GENOMIC DNA]</scope>
    <source>
        <strain evidence="1">ATCC 53516</strain>
    </source>
</reference>
<dbReference type="STRING" id="525282.HMPREF0391_10404"/>
<sequence length="40" mass="4939">MTYKIATLNGRFFNRDFLKIKKYYKKVTMIYKKLLNTFVV</sequence>
<dbReference type="Proteomes" id="UP000004063">
    <property type="component" value="Chromosome"/>
</dbReference>
<gene>
    <name evidence="1" type="ORF">HMPREF0391_10404</name>
</gene>
<protein>
    <submittedName>
        <fullName evidence="1">Uncharacterized protein</fullName>
    </submittedName>
</protein>
<comment type="caution">
    <text evidence="1">The sequence shown here is derived from an EMBL/GenBank/DDBJ whole genome shotgun (WGS) entry which is preliminary data.</text>
</comment>
<evidence type="ECO:0000313" key="1">
    <source>
        <dbReference type="EMBL" id="EFH94036.1"/>
    </source>
</evidence>
<name>D6S7I2_FINMA</name>
<dbReference type="EMBL" id="ACHM02000001">
    <property type="protein sequence ID" value="EFH94036.1"/>
    <property type="molecule type" value="Genomic_DNA"/>
</dbReference>
<dbReference type="AlphaFoldDB" id="D6S7I2"/>